<evidence type="ECO:0000313" key="2">
    <source>
        <dbReference type="EMBL" id="AEP29380.1"/>
    </source>
</evidence>
<organism evidence="2 3">
    <name type="scientific">Glaciecola nitratireducens (strain JCM 12485 / KCTC 12276 / FR1064)</name>
    <dbReference type="NCBI Taxonomy" id="1085623"/>
    <lineage>
        <taxon>Bacteria</taxon>
        <taxon>Pseudomonadati</taxon>
        <taxon>Pseudomonadota</taxon>
        <taxon>Gammaproteobacteria</taxon>
        <taxon>Alteromonadales</taxon>
        <taxon>Alteromonadaceae</taxon>
        <taxon>Brumicola</taxon>
    </lineage>
</organism>
<dbReference type="InterPro" id="IPR035901">
    <property type="entry name" value="GIY-YIG_endonuc_sf"/>
</dbReference>
<dbReference type="RefSeq" id="WP_014108254.1">
    <property type="nucleotide sequence ID" value="NC_016041.1"/>
</dbReference>
<reference evidence="2 3" key="1">
    <citation type="journal article" date="2011" name="J. Bacteriol.">
        <title>Complete genome sequence of seawater bacterium Glaciecola nitratireducens FR1064T.</title>
        <authorList>
            <person name="Bian F."/>
            <person name="Qin Q.L."/>
            <person name="Xie B.B."/>
            <person name="Shu Y.L."/>
            <person name="Zhang X.Y."/>
            <person name="Yu Y."/>
            <person name="Chen B."/>
            <person name="Chen X.L."/>
            <person name="Zhou B.C."/>
            <person name="Zhang Y.Z."/>
        </authorList>
    </citation>
    <scope>NUCLEOTIDE SEQUENCE [LARGE SCALE GENOMIC DNA]</scope>
    <source>
        <strain evidence="3">JCM 12485 / KCTC 12276 / FR1064</strain>
    </source>
</reference>
<dbReference type="InterPro" id="IPR000305">
    <property type="entry name" value="GIY-YIG_endonuc"/>
</dbReference>
<dbReference type="CDD" id="cd10440">
    <property type="entry name" value="GIY-YIG_COG3680"/>
    <property type="match status" value="1"/>
</dbReference>
<keyword evidence="3" id="KW-1185">Reference proteome</keyword>
<dbReference type="eggNOG" id="COG3680">
    <property type="taxonomic scope" value="Bacteria"/>
</dbReference>
<dbReference type="Pfam" id="PF22945">
    <property type="entry name" value="LEM-3_GIY-YIG"/>
    <property type="match status" value="1"/>
</dbReference>
<evidence type="ECO:0000259" key="1">
    <source>
        <dbReference type="PROSITE" id="PS50164"/>
    </source>
</evidence>
<dbReference type="EMBL" id="CP003060">
    <property type="protein sequence ID" value="AEP29380.1"/>
    <property type="molecule type" value="Genomic_DNA"/>
</dbReference>
<dbReference type="OrthoDB" id="67448at2"/>
<feature type="domain" description="GIY-YIG" evidence="1">
    <location>
        <begin position="10"/>
        <end position="99"/>
    </location>
</feature>
<name>G4QKZ0_GLANF</name>
<dbReference type="KEGG" id="gni:GNIT_1256"/>
<sequence>MFSQLVIEKIGYYVYLLQDPRDNTVFYVGKGFGNRVFQHQKGETIGARESDKISKIDEIKTQGYSVKHQIIRHGLSEEVAFEIEASLIDFIGMKNLLNLQSGHYSSDFGIKSSDEIMALYEAEPLNTELPVLLININRGYRRDMTVDDIYQATRMSWVLGKRKNNAKYAISTYRGLTREVFEINDWFSNDVDGKPRWGFNGQIAKEVIRNELRHKDISDLFRRGAANPVKYVNC</sequence>
<dbReference type="PROSITE" id="PS50164">
    <property type="entry name" value="GIY_YIG"/>
    <property type="match status" value="1"/>
</dbReference>
<gene>
    <name evidence="2" type="ordered locus">GNIT_1256</name>
</gene>
<accession>G4QKZ0</accession>
<dbReference type="Proteomes" id="UP000009282">
    <property type="component" value="Chromosome"/>
</dbReference>
<protein>
    <recommendedName>
        <fullName evidence="1">GIY-YIG domain-containing protein</fullName>
    </recommendedName>
</protein>
<dbReference type="AlphaFoldDB" id="G4QKZ0"/>
<dbReference type="HOGENOM" id="CLU_065149_3_0_6"/>
<dbReference type="SUPFAM" id="SSF82771">
    <property type="entry name" value="GIY-YIG endonuclease"/>
    <property type="match status" value="1"/>
</dbReference>
<evidence type="ECO:0000313" key="3">
    <source>
        <dbReference type="Proteomes" id="UP000009282"/>
    </source>
</evidence>
<proteinExistence type="predicted"/>